<organism evidence="1 2">
    <name type="scientific">Fibrella forsythiae</name>
    <dbReference type="NCBI Taxonomy" id="2817061"/>
    <lineage>
        <taxon>Bacteria</taxon>
        <taxon>Pseudomonadati</taxon>
        <taxon>Bacteroidota</taxon>
        <taxon>Cytophagia</taxon>
        <taxon>Cytophagales</taxon>
        <taxon>Spirosomataceae</taxon>
        <taxon>Fibrella</taxon>
    </lineage>
</organism>
<keyword evidence="2" id="KW-1185">Reference proteome</keyword>
<protein>
    <recommendedName>
        <fullName evidence="3">DUF4209 domain-containing protein</fullName>
    </recommendedName>
</protein>
<name>A0ABS3JSK2_9BACT</name>
<dbReference type="Proteomes" id="UP000664628">
    <property type="component" value="Unassembled WGS sequence"/>
</dbReference>
<evidence type="ECO:0000313" key="1">
    <source>
        <dbReference type="EMBL" id="MBO0952989.1"/>
    </source>
</evidence>
<accession>A0ABS3JSK2</accession>
<reference evidence="1 2" key="1">
    <citation type="submission" date="2021-03" db="EMBL/GenBank/DDBJ databases">
        <title>Fibrella sp. HMF5405 genome sequencing and assembly.</title>
        <authorList>
            <person name="Kang H."/>
            <person name="Kim H."/>
            <person name="Bae S."/>
            <person name="Joh K."/>
        </authorList>
    </citation>
    <scope>NUCLEOTIDE SEQUENCE [LARGE SCALE GENOMIC DNA]</scope>
    <source>
        <strain evidence="1 2">HMF5405</strain>
    </source>
</reference>
<dbReference type="EMBL" id="JAFMYW010000017">
    <property type="protein sequence ID" value="MBO0952989.1"/>
    <property type="molecule type" value="Genomic_DNA"/>
</dbReference>
<proteinExistence type="predicted"/>
<dbReference type="RefSeq" id="WP_207332941.1">
    <property type="nucleotide sequence ID" value="NZ_JAFMYW010000017.1"/>
</dbReference>
<sequence>MGHEDRDRVVFYSKEDLASGYSLKNAEYVLENLNSLREPGINDLLELYNIKLYFDNGLYLKKWDSTAIKKLEIKIDDSWKLIKRFCFSLNNDNIEKYIEDIEYEYIESFWKLINYLQVYKKLDKQVFFKILKNYPYHIYIILELKQFVEYFGQEIRLFLLDYDKATELLLSKLELQHTHSSPIYNFPSCLSLIDKEFIISNYIEQENANLNYIRIIEYSKDSDSFKLSPKIRLKAKNRRQFLNNQIFENNNSIPIDLQVSLNKNQEDILVTSVKNQTTILSYNTECIDEFKNNSDLVSIFRTLFSFTNIHGIIELLSKDNEISVIEKISIKSRNEYSASIIFKHKNNLAHLQILVLVNYLYSTGDTLESLIESYVNKFINHHYGLNNFTIKFPSNRSTYLEKIRILSPEIDSLLKQYQTYVNEGQIDFDLISIDSNPLRFGEIKSLNTKKYVYINGEVMNDIKFWFFSDQSMLYYVEPFENKYSNLYDLLAFENVYLDSFKEYQLPTINKIIGLGYLYIDNDKYVRISKDLFMYVIRELNENKVISYWYYHISIRLVIDEMVNNGFLLFENTLFARPELNYFNYYLNKKEFTNGLDLRNKYLHGTNKSSEKVNEYEYYVLLKLIILMVIKIEDDLRIQKFVNDL</sequence>
<comment type="caution">
    <text evidence="1">The sequence shown here is derived from an EMBL/GenBank/DDBJ whole genome shotgun (WGS) entry which is preliminary data.</text>
</comment>
<gene>
    <name evidence="1" type="ORF">J2I46_30730</name>
</gene>
<evidence type="ECO:0000313" key="2">
    <source>
        <dbReference type="Proteomes" id="UP000664628"/>
    </source>
</evidence>
<evidence type="ECO:0008006" key="3">
    <source>
        <dbReference type="Google" id="ProtNLM"/>
    </source>
</evidence>